<feature type="transmembrane region" description="Helical" evidence="5">
    <location>
        <begin position="119"/>
        <end position="144"/>
    </location>
</feature>
<evidence type="ECO:0000256" key="4">
    <source>
        <dbReference type="ARBA" id="ARBA00023136"/>
    </source>
</evidence>
<evidence type="ECO:0000259" key="6">
    <source>
        <dbReference type="Pfam" id="PF01490"/>
    </source>
</evidence>
<name>A0A2H1WCG6_SPOFR</name>
<evidence type="ECO:0000256" key="2">
    <source>
        <dbReference type="ARBA" id="ARBA00022692"/>
    </source>
</evidence>
<feature type="transmembrane region" description="Helical" evidence="5">
    <location>
        <begin position="404"/>
        <end position="426"/>
    </location>
</feature>
<evidence type="ECO:0000256" key="3">
    <source>
        <dbReference type="ARBA" id="ARBA00022989"/>
    </source>
</evidence>
<organism evidence="7">
    <name type="scientific">Spodoptera frugiperda</name>
    <name type="common">Fall armyworm</name>
    <dbReference type="NCBI Taxonomy" id="7108"/>
    <lineage>
        <taxon>Eukaryota</taxon>
        <taxon>Metazoa</taxon>
        <taxon>Ecdysozoa</taxon>
        <taxon>Arthropoda</taxon>
        <taxon>Hexapoda</taxon>
        <taxon>Insecta</taxon>
        <taxon>Pterygota</taxon>
        <taxon>Neoptera</taxon>
        <taxon>Endopterygota</taxon>
        <taxon>Lepidoptera</taxon>
        <taxon>Glossata</taxon>
        <taxon>Ditrysia</taxon>
        <taxon>Noctuoidea</taxon>
        <taxon>Noctuidae</taxon>
        <taxon>Amphipyrinae</taxon>
        <taxon>Spodoptera</taxon>
    </lineage>
</organism>
<feature type="transmembrane region" description="Helical" evidence="5">
    <location>
        <begin position="156"/>
        <end position="176"/>
    </location>
</feature>
<dbReference type="PANTHER" id="PTHR22950:SF340">
    <property type="entry name" value="AMINO ACID TRANSPORTER TRANSMEMBRANE DOMAIN-CONTAINING PROTEIN-RELATED"/>
    <property type="match status" value="1"/>
</dbReference>
<keyword evidence="3 5" id="KW-1133">Transmembrane helix</keyword>
<proteinExistence type="predicted"/>
<evidence type="ECO:0000256" key="1">
    <source>
        <dbReference type="ARBA" id="ARBA00004141"/>
    </source>
</evidence>
<feature type="transmembrane region" description="Helical" evidence="5">
    <location>
        <begin position="183"/>
        <end position="205"/>
    </location>
</feature>
<comment type="subcellular location">
    <subcellularLocation>
        <location evidence="1">Membrane</location>
        <topology evidence="1">Multi-pass membrane protein</topology>
    </subcellularLocation>
</comment>
<evidence type="ECO:0000256" key="5">
    <source>
        <dbReference type="SAM" id="Phobius"/>
    </source>
</evidence>
<accession>A0A2H1WCG6</accession>
<dbReference type="AlphaFoldDB" id="A0A2H1WCG6"/>
<feature type="domain" description="Amino acid transporter transmembrane" evidence="6">
    <location>
        <begin position="29"/>
        <end position="425"/>
    </location>
</feature>
<feature type="transmembrane region" description="Helical" evidence="5">
    <location>
        <begin position="367"/>
        <end position="392"/>
    </location>
</feature>
<feature type="transmembrane region" description="Helical" evidence="5">
    <location>
        <begin position="308"/>
        <end position="332"/>
    </location>
</feature>
<evidence type="ECO:0000313" key="7">
    <source>
        <dbReference type="EMBL" id="SOQ50727.1"/>
    </source>
</evidence>
<dbReference type="EMBL" id="ODYU01007703">
    <property type="protein sequence ID" value="SOQ50727.1"/>
    <property type="molecule type" value="Genomic_DNA"/>
</dbReference>
<feature type="transmembrane region" description="Helical" evidence="5">
    <location>
        <begin position="57"/>
        <end position="82"/>
    </location>
</feature>
<dbReference type="GO" id="GO:0005774">
    <property type="term" value="C:vacuolar membrane"/>
    <property type="evidence" value="ECO:0007669"/>
    <property type="project" value="TreeGrafter"/>
</dbReference>
<keyword evidence="4 5" id="KW-0472">Membrane</keyword>
<protein>
    <submittedName>
        <fullName evidence="7">SFRICE_017825</fullName>
    </submittedName>
</protein>
<dbReference type="GO" id="GO:0015179">
    <property type="term" value="F:L-amino acid transmembrane transporter activity"/>
    <property type="evidence" value="ECO:0007669"/>
    <property type="project" value="TreeGrafter"/>
</dbReference>
<feature type="transmembrane region" description="Helical" evidence="5">
    <location>
        <begin position="344"/>
        <end position="361"/>
    </location>
</feature>
<gene>
    <name evidence="7" type="ORF">SFRICE_017825</name>
</gene>
<sequence length="434" mass="47723">MFHIYAATTPARGGDDYDPHLHRNVEKPTSYAETMTHMVKGCVGAGLLAMPNAFYRLGLIIGSIGVIFLGVFATYCIQILIIGQYIICKKHKVGYMSYPMSMRLALQSGPPSLRWSANIFAIAVDALLIIWQIGVCAIFLVFVAENLKQFIEFCGGSMPVRLIILCLYPVLALVCLIKDLKLLAPLSTFSNLCNAVGLVLIFFYLVEGKLVFKDSMLEMQSLMDIPVFIGIVLYALEAVGVVLALERNMENPKDFTGLFGLFSIGMAIIVVMYMTLGIFGYIKYGDEIKASITLNLPQSEKKAQAAKLAFAATIFTSFPLQNFVAWQILWGILQKKYPTSAMDYGLRVGCATIPFAMAIAAPTLGPFIGLIGSLCLSTAAIMFPAIIDICVFYPDQYGPAKYKLFSDIFIIIFGIFCCFSGVYTSLLEMIDTLS</sequence>
<keyword evidence="2 5" id="KW-0812">Transmembrane</keyword>
<feature type="transmembrane region" description="Helical" evidence="5">
    <location>
        <begin position="225"/>
        <end position="245"/>
    </location>
</feature>
<reference evidence="7" key="1">
    <citation type="submission" date="2016-07" db="EMBL/GenBank/DDBJ databases">
        <authorList>
            <person name="Bretaudeau A."/>
        </authorList>
    </citation>
    <scope>NUCLEOTIDE SEQUENCE</scope>
    <source>
        <strain evidence="7">Rice</strain>
        <tissue evidence="7">Whole body</tissue>
    </source>
</reference>
<dbReference type="OrthoDB" id="1684102at2759"/>
<dbReference type="InterPro" id="IPR013057">
    <property type="entry name" value="AA_transpt_TM"/>
</dbReference>
<dbReference type="PANTHER" id="PTHR22950">
    <property type="entry name" value="AMINO ACID TRANSPORTER"/>
    <property type="match status" value="1"/>
</dbReference>
<dbReference type="Pfam" id="PF01490">
    <property type="entry name" value="Aa_trans"/>
    <property type="match status" value="1"/>
</dbReference>
<feature type="transmembrane region" description="Helical" evidence="5">
    <location>
        <begin position="257"/>
        <end position="282"/>
    </location>
</feature>